<comment type="similarity">
    <text evidence="1">Belongs to the pecanex family.</text>
</comment>
<feature type="transmembrane region" description="Helical" evidence="1">
    <location>
        <begin position="290"/>
        <end position="306"/>
    </location>
</feature>
<feature type="region of interest" description="Disordered" evidence="2">
    <location>
        <begin position="177"/>
        <end position="238"/>
    </location>
</feature>
<dbReference type="GO" id="GO:0016020">
    <property type="term" value="C:membrane"/>
    <property type="evidence" value="ECO:0007669"/>
    <property type="project" value="UniProtKB-SubCell"/>
</dbReference>
<dbReference type="PANTHER" id="PTHR12372">
    <property type="entry name" value="PECANEX"/>
    <property type="match status" value="1"/>
</dbReference>
<feature type="compositionally biased region" description="Pro residues" evidence="2">
    <location>
        <begin position="215"/>
        <end position="226"/>
    </location>
</feature>
<evidence type="ECO:0000256" key="1">
    <source>
        <dbReference type="RuleBase" id="RU367089"/>
    </source>
</evidence>
<comment type="caution">
    <text evidence="1">Lacks conserved residue(s) required for the propagation of feature annotation.</text>
</comment>
<feature type="transmembrane region" description="Helical" evidence="1">
    <location>
        <begin position="259"/>
        <end position="284"/>
    </location>
</feature>
<name>A0A0R3WQ14_HYDTA</name>
<keyword evidence="1" id="KW-1133">Transmembrane helix</keyword>
<dbReference type="InterPro" id="IPR039797">
    <property type="entry name" value="Pecanex"/>
</dbReference>
<keyword evidence="1" id="KW-0812">Transmembrane</keyword>
<accession>A0A0R3WQ14</accession>
<dbReference type="WBParaSite" id="TTAC_0000285401-mRNA-1">
    <property type="protein sequence ID" value="TTAC_0000285401-mRNA-1"/>
    <property type="gene ID" value="TTAC_0000285401"/>
</dbReference>
<feature type="compositionally biased region" description="Low complexity" evidence="2">
    <location>
        <begin position="204"/>
        <end position="214"/>
    </location>
</feature>
<dbReference type="AlphaFoldDB" id="A0A0R3WQ14"/>
<feature type="compositionally biased region" description="Low complexity" evidence="2">
    <location>
        <begin position="131"/>
        <end position="142"/>
    </location>
</feature>
<feature type="compositionally biased region" description="Polar residues" evidence="2">
    <location>
        <begin position="179"/>
        <end position="195"/>
    </location>
</feature>
<dbReference type="PANTHER" id="PTHR12372:SF7">
    <property type="entry name" value="PROTEIN PECANEX"/>
    <property type="match status" value="1"/>
</dbReference>
<evidence type="ECO:0000256" key="2">
    <source>
        <dbReference type="SAM" id="MobiDB-lite"/>
    </source>
</evidence>
<comment type="subcellular location">
    <subcellularLocation>
        <location evidence="1">Membrane</location>
        <topology evidence="1">Multi-pass membrane protein</topology>
    </subcellularLocation>
</comment>
<reference evidence="3" key="1">
    <citation type="submission" date="2017-02" db="UniProtKB">
        <authorList>
            <consortium name="WormBaseParasite"/>
        </authorList>
    </citation>
    <scope>IDENTIFICATION</scope>
</reference>
<feature type="region of interest" description="Disordered" evidence="2">
    <location>
        <begin position="108"/>
        <end position="162"/>
    </location>
</feature>
<keyword evidence="1" id="KW-0472">Membrane</keyword>
<protein>
    <recommendedName>
        <fullName evidence="1">Pecanex-like protein</fullName>
    </recommendedName>
</protein>
<proteinExistence type="inferred from homology"/>
<organism evidence="3">
    <name type="scientific">Hydatigena taeniaeformis</name>
    <name type="common">Feline tapeworm</name>
    <name type="synonym">Taenia taeniaeformis</name>
    <dbReference type="NCBI Taxonomy" id="6205"/>
    <lineage>
        <taxon>Eukaryota</taxon>
        <taxon>Metazoa</taxon>
        <taxon>Spiralia</taxon>
        <taxon>Lophotrochozoa</taxon>
        <taxon>Platyhelminthes</taxon>
        <taxon>Cestoda</taxon>
        <taxon>Eucestoda</taxon>
        <taxon>Cyclophyllidea</taxon>
        <taxon>Taeniidae</taxon>
        <taxon>Hydatigera</taxon>
    </lineage>
</organism>
<feature type="compositionally biased region" description="Polar residues" evidence="2">
    <location>
        <begin position="111"/>
        <end position="120"/>
    </location>
</feature>
<sequence>LALCFLLSRTPNDVGIIRLLFIHITATNNVDQRLPSTSSQSHLRYLFQRVSQCLQNLFIVKTGLEFSHCHRQRHQKQRPWKRGTASSVTFYDQKSGDEECEPASWFRATSRRQGQQSQPSLWPMESCGGTERSLSLQLSSSLTPPPLPRVSTPELLVSSPFDDGLTDDEFMTVACESGSGRQSLGSVHSTSNLQLPPSRCRRASSSVLSPVPEGVSPPPSPPPPLSTTPGIDVPSSSDIHDPLPGRIIAAMLIRVRNDLILIIIWAILGFAVHVSTVFTVPILQPTLPRLLTWLLIVWGFALHYVWPQLRKPFPWLLLARPICPPAADGRVTAFEIVYHWCHWLERFFLVPAVTMATATKALIPLGAKFGNM</sequence>
<evidence type="ECO:0000313" key="3">
    <source>
        <dbReference type="WBParaSite" id="TTAC_0000285401-mRNA-1"/>
    </source>
</evidence>